<gene>
    <name evidence="4" type="ordered locus">NT01CX_0726</name>
</gene>
<dbReference type="Proteomes" id="UP000008220">
    <property type="component" value="Chromosome"/>
</dbReference>
<keyword evidence="5" id="KW-1185">Reference proteome</keyword>
<proteinExistence type="predicted"/>
<dbReference type="EC" id="3.2.1.96" evidence="4"/>
<dbReference type="AlphaFoldDB" id="A0Q3J0"/>
<name>A0Q3J0_CLONN</name>
<keyword evidence="4" id="KW-0326">Glycosidase</keyword>
<feature type="domain" description="Mannosyl-glycoprotein endo-beta-N-acetylglucosamidase-like" evidence="3">
    <location>
        <begin position="347"/>
        <end position="502"/>
    </location>
</feature>
<feature type="signal peptide" evidence="2">
    <location>
        <begin position="1"/>
        <end position="27"/>
    </location>
</feature>
<evidence type="ECO:0000313" key="4">
    <source>
        <dbReference type="EMBL" id="ABK61760.1"/>
    </source>
</evidence>
<sequence>MLKKRKVLYKMLMTIGMFLCISKTSFAVDIKEVPAKSNVKVNKAWCVKLNQKLDASTINTNNIVVKSSNGKKLNISVCRGSDANSIMVYPQVGGYVPGKSYYLELGTGVKSSSGKPLSKVTRMTFNTSKELVDFTNYESLPSIKTVEIIGKPVIKNNSTSFKITSNFKEAVQYRVFIFKYPDEIFDNASNERYSSVSYEEITNGYSSNMNPSNPYIVKKEQGLDSGKYKVIIYVKESNRRGMHMDSNTDYDNYSSIYFKVLNKNITNEKNPNEILKYTNYNKTISEATKNQLKDGDPKYSEGSNWIRSSESLIKYYMDSNNFLDDLGKYQFLNLNYMEGVTPKDLNNILNGKGILEGKGETFLKAAKESNINPIYLVSHALLETGNGKSQLATGVLVSSVDGKTVAPKKTYNMFGVRAVDNNALKGGSEYAYKKGWFTPEEAIIGGAEFIGNGYINSPKYKQNTLYKMRWNIDVTWHQYCTDIGWGYKQLKRIKDLMEQCKDAKPVFDIPNFK</sequence>
<dbReference type="Gene3D" id="1.10.530.10">
    <property type="match status" value="1"/>
</dbReference>
<evidence type="ECO:0000313" key="5">
    <source>
        <dbReference type="Proteomes" id="UP000008220"/>
    </source>
</evidence>
<organism evidence="4 5">
    <name type="scientific">Clostridium novyi (strain NT)</name>
    <dbReference type="NCBI Taxonomy" id="386415"/>
    <lineage>
        <taxon>Bacteria</taxon>
        <taxon>Bacillati</taxon>
        <taxon>Bacillota</taxon>
        <taxon>Clostridia</taxon>
        <taxon>Eubacteriales</taxon>
        <taxon>Clostridiaceae</taxon>
        <taxon>Clostridium</taxon>
    </lineage>
</organism>
<keyword evidence="4" id="KW-0378">Hydrolase</keyword>
<dbReference type="eggNOG" id="COG4193">
    <property type="taxonomic scope" value="Bacteria"/>
</dbReference>
<evidence type="ECO:0000256" key="1">
    <source>
        <dbReference type="ARBA" id="ARBA00022729"/>
    </source>
</evidence>
<dbReference type="GO" id="GO:0033925">
    <property type="term" value="F:mannosyl-glycoprotein endo-beta-N-acetylglucosaminidase activity"/>
    <property type="evidence" value="ECO:0007669"/>
    <property type="project" value="UniProtKB-EC"/>
</dbReference>
<dbReference type="PATRIC" id="fig|386415.7.peg.2231"/>
<dbReference type="CAZy" id="GH73">
    <property type="family name" value="Glycoside Hydrolase Family 73"/>
</dbReference>
<dbReference type="Pfam" id="PF13205">
    <property type="entry name" value="Big_5"/>
    <property type="match status" value="1"/>
</dbReference>
<dbReference type="Pfam" id="PF01832">
    <property type="entry name" value="Glucosaminidase"/>
    <property type="match status" value="1"/>
</dbReference>
<dbReference type="RefSeq" id="WP_011723170.1">
    <property type="nucleotide sequence ID" value="NC_008593.1"/>
</dbReference>
<dbReference type="SMART" id="SM00047">
    <property type="entry name" value="LYZ2"/>
    <property type="match status" value="1"/>
</dbReference>
<feature type="chain" id="PRO_5002628776" evidence="2">
    <location>
        <begin position="28"/>
        <end position="513"/>
    </location>
</feature>
<evidence type="ECO:0000256" key="2">
    <source>
        <dbReference type="SAM" id="SignalP"/>
    </source>
</evidence>
<evidence type="ECO:0000259" key="3">
    <source>
        <dbReference type="SMART" id="SM00047"/>
    </source>
</evidence>
<dbReference type="GO" id="GO:0004040">
    <property type="term" value="F:amidase activity"/>
    <property type="evidence" value="ECO:0007669"/>
    <property type="project" value="InterPro"/>
</dbReference>
<dbReference type="HOGENOM" id="CLU_555187_0_0_9"/>
<reference evidence="4 5" key="1">
    <citation type="journal article" date="2006" name="Nat. Biotechnol.">
        <title>The genome and transcriptomes of the anti-tumor agent Clostridium novyi-NT.</title>
        <authorList>
            <person name="Bettegowda C."/>
            <person name="Huang X."/>
            <person name="Lin J."/>
            <person name="Cheong I."/>
            <person name="Kohli M."/>
            <person name="Szabo S.A."/>
            <person name="Zhang X."/>
            <person name="Diaz L.A. Jr."/>
            <person name="Velculescu V.E."/>
            <person name="Parmigiani G."/>
            <person name="Kinzler K.W."/>
            <person name="Vogelstein B."/>
            <person name="Zhou S."/>
        </authorList>
    </citation>
    <scope>NUCLEOTIDE SEQUENCE [LARGE SCALE GENOMIC DNA]</scope>
    <source>
        <strain evidence="4 5">NT</strain>
    </source>
</reference>
<dbReference type="STRING" id="386415.NT01CX_0726"/>
<accession>A0Q3J0</accession>
<dbReference type="EMBL" id="CP000382">
    <property type="protein sequence ID" value="ABK61760.1"/>
    <property type="molecule type" value="Genomic_DNA"/>
</dbReference>
<protein>
    <submittedName>
        <fullName evidence="4">Beta-N-acetylglucosaminidase</fullName>
        <ecNumber evidence="4">3.2.1.96</ecNumber>
    </submittedName>
</protein>
<dbReference type="eggNOG" id="COG4886">
    <property type="taxonomic scope" value="Bacteria"/>
</dbReference>
<keyword evidence="1 2" id="KW-0732">Signal</keyword>
<dbReference type="KEGG" id="cno:NT01CX_0726"/>
<dbReference type="InterPro" id="IPR032812">
    <property type="entry name" value="SbsA_Ig"/>
</dbReference>
<dbReference type="InterPro" id="IPR002901">
    <property type="entry name" value="MGlyc_endo_b_GlcNAc-like_dom"/>
</dbReference>